<dbReference type="Proteomes" id="UP000286576">
    <property type="component" value="Unassembled WGS sequence"/>
</dbReference>
<organism evidence="1 2">
    <name type="scientific">Aurantiacibacter zhengii</name>
    <dbReference type="NCBI Taxonomy" id="2307003"/>
    <lineage>
        <taxon>Bacteria</taxon>
        <taxon>Pseudomonadati</taxon>
        <taxon>Pseudomonadota</taxon>
        <taxon>Alphaproteobacteria</taxon>
        <taxon>Sphingomonadales</taxon>
        <taxon>Erythrobacteraceae</taxon>
        <taxon>Aurantiacibacter</taxon>
    </lineage>
</organism>
<sequence length="293" mass="32246">MAAGRSRAMLTHTKTGWAPTDLSDNNMMSALYWMWGDDNPLKGFPVFSNTPPGEATINTDFKKVEVDALAHGLKYQDTFYDKLARGPQHAAQYLRFLHTHRAENEELLKTVFSDIRKTNRDIENYWTKHVAALKGVKIVSNLVVAFGPAAPLAANIQIGHTIYEVLTAPTLEAGNLVIIDKGVEKAVSDLADASVKKEFGKGLSNWKLAQQAEKKIAELENSLARKSSSSKIAKIGRKLDRAKSASAASRAASSSGIKSAKRIHIGKRFGLPIVFALPELYDLYQEIESLHDN</sequence>
<gene>
    <name evidence="1" type="ORF">D2V07_17240</name>
</gene>
<protein>
    <submittedName>
        <fullName evidence="1">Uncharacterized protein</fullName>
    </submittedName>
</protein>
<proteinExistence type="predicted"/>
<comment type="caution">
    <text evidence="1">The sequence shown here is derived from an EMBL/GenBank/DDBJ whole genome shotgun (WGS) entry which is preliminary data.</text>
</comment>
<dbReference type="AlphaFoldDB" id="A0A418NN18"/>
<evidence type="ECO:0000313" key="2">
    <source>
        <dbReference type="Proteomes" id="UP000286576"/>
    </source>
</evidence>
<reference evidence="1 2" key="1">
    <citation type="submission" date="2018-08" db="EMBL/GenBank/DDBJ databases">
        <title>Erythrobacter zhengii sp.nov., a bacterium isolated from deep-sea sediment.</title>
        <authorList>
            <person name="Fang C."/>
            <person name="Wu Y.-H."/>
            <person name="Sun C."/>
            <person name="Wang H."/>
            <person name="Cheng H."/>
            <person name="Meng F.-X."/>
            <person name="Wang C.-S."/>
            <person name="Xu X.-W."/>
        </authorList>
    </citation>
    <scope>NUCLEOTIDE SEQUENCE [LARGE SCALE GENOMIC DNA]</scope>
    <source>
        <strain evidence="1 2">V18</strain>
    </source>
</reference>
<keyword evidence="2" id="KW-1185">Reference proteome</keyword>
<accession>A0A418NN18</accession>
<dbReference type="EMBL" id="QXFL01000013">
    <property type="protein sequence ID" value="RIV82854.1"/>
    <property type="molecule type" value="Genomic_DNA"/>
</dbReference>
<evidence type="ECO:0000313" key="1">
    <source>
        <dbReference type="EMBL" id="RIV82854.1"/>
    </source>
</evidence>
<name>A0A418NN18_9SPHN</name>